<dbReference type="InterPro" id="IPR009836">
    <property type="entry name" value="GRDP-like"/>
</dbReference>
<dbReference type="PANTHER" id="PTHR34365:SF7">
    <property type="entry name" value="GLYCINE-RICH DOMAIN-CONTAINING PROTEIN 1"/>
    <property type="match status" value="1"/>
</dbReference>
<protein>
    <submittedName>
        <fullName evidence="2">Uncharacterized protein</fullName>
    </submittedName>
</protein>
<reference evidence="2" key="1">
    <citation type="submission" date="2020-01" db="EMBL/GenBank/DDBJ databases">
        <authorList>
            <consortium name="DOE Joint Genome Institute"/>
            <person name="Haridas S."/>
            <person name="Albert R."/>
            <person name="Binder M."/>
            <person name="Bloem J."/>
            <person name="Labutti K."/>
            <person name="Salamov A."/>
            <person name="Andreopoulos B."/>
            <person name="Baker S.E."/>
            <person name="Barry K."/>
            <person name="Bills G."/>
            <person name="Bluhm B.H."/>
            <person name="Cannon C."/>
            <person name="Castanera R."/>
            <person name="Culley D.E."/>
            <person name="Daum C."/>
            <person name="Ezra D."/>
            <person name="Gonzalez J.B."/>
            <person name="Henrissat B."/>
            <person name="Kuo A."/>
            <person name="Liang C."/>
            <person name="Lipzen A."/>
            <person name="Lutzoni F."/>
            <person name="Magnuson J."/>
            <person name="Mondo S."/>
            <person name="Nolan M."/>
            <person name="Ohm R."/>
            <person name="Pangilinan J."/>
            <person name="Park H.-J."/>
            <person name="Ramirez L."/>
            <person name="Alfaro M."/>
            <person name="Sun H."/>
            <person name="Tritt A."/>
            <person name="Yoshinaga Y."/>
            <person name="Zwiers L.-H."/>
            <person name="Turgeon B.G."/>
            <person name="Goodwin S.B."/>
            <person name="Spatafora J.W."/>
            <person name="Crous P.W."/>
            <person name="Grigoriev I.V."/>
        </authorList>
    </citation>
    <scope>NUCLEOTIDE SEQUENCE</scope>
    <source>
        <strain evidence="2">CBS 342.82</strain>
    </source>
</reference>
<dbReference type="RefSeq" id="XP_033459868.1">
    <property type="nucleotide sequence ID" value="XM_033600497.1"/>
</dbReference>
<feature type="non-terminal residue" evidence="2">
    <location>
        <position position="1"/>
    </location>
</feature>
<gene>
    <name evidence="2" type="ORF">K489DRAFT_303989</name>
</gene>
<dbReference type="Pfam" id="PF07173">
    <property type="entry name" value="GRDP-like"/>
    <property type="match status" value="1"/>
</dbReference>
<feature type="non-terminal residue" evidence="2">
    <location>
        <position position="704"/>
    </location>
</feature>
<evidence type="ECO:0000313" key="1">
    <source>
        <dbReference type="Proteomes" id="UP000504637"/>
    </source>
</evidence>
<proteinExistence type="predicted"/>
<reference evidence="2" key="3">
    <citation type="submission" date="2025-08" db="UniProtKB">
        <authorList>
            <consortium name="RefSeq"/>
        </authorList>
    </citation>
    <scope>IDENTIFICATION</scope>
    <source>
        <strain evidence="2">CBS 342.82</strain>
    </source>
</reference>
<sequence length="704" mass="77448">PPSYRESDALVDAEDVIHPPDPTAGFAHLDLDAHKVSGVPTEAECIAHLKFLESLYRLRQNIASSDGLFGVTNEFIVGADISDSDKAELLAKIGEKRWAIFVTRAVDRFSTWWNQILGPLSDACTTERVQNDLGLRLSDRLGAPSISIAAETLPPLDVLMVWHSYMLNPRDYLEDCLRHNKMALWHTRLPWKTISSAINPTTFEFAADPAAELYFQAYTGLNWDPLSTHDVASSLDHTLSNGDGYCDRNFWTACRECNTSIDHERLEVAKFKDDVHELRFQDKPMAGTVLGVNGIPLRTYGIDDMTTLHFVKAPNAVCRHNFVRRRIFDPDVQLKSLQDVRTIIDKACTDAAVLASFQEGRVRTMWRLEKVAIRRMMSRYWNNSSPFALDLVGAVVRQGAFISKMHQIDWLHSPAVKTTAKRIVVKYQRFMMLIMRNKGKMAVPTLDVDLAWHTHQLSPARYMAYTVQGNGTLIDHDDKISEARLNDQFAWTSSAYQRMFDEPYSECTCWYCEAVRESHTHGLSRLFNHRAVKANESLHLASSEADPSKSVHVSTHNVVRPTGDDPAYSLYSKAQTDNLEYHYQRACERARKKGRPPPKRSDYYYSDAYGYPVYIPAIGYLPYYPAYYPVTPGCATLDAGAAGNCCAGMCGNAQMVGSAPVGGGCGTGGGCSNGGSCGSGGGGGDSGGGGGGGGGCGGGGGGCG</sequence>
<dbReference type="OrthoDB" id="2684236at2759"/>
<accession>A0A6J3M7K4</accession>
<dbReference type="Proteomes" id="UP000504637">
    <property type="component" value="Unplaced"/>
</dbReference>
<evidence type="ECO:0000313" key="2">
    <source>
        <dbReference type="RefSeq" id="XP_033459868.1"/>
    </source>
</evidence>
<organism evidence="2">
    <name type="scientific">Dissoconium aciculare CBS 342.82</name>
    <dbReference type="NCBI Taxonomy" id="1314786"/>
    <lineage>
        <taxon>Eukaryota</taxon>
        <taxon>Fungi</taxon>
        <taxon>Dikarya</taxon>
        <taxon>Ascomycota</taxon>
        <taxon>Pezizomycotina</taxon>
        <taxon>Dothideomycetes</taxon>
        <taxon>Dothideomycetidae</taxon>
        <taxon>Mycosphaerellales</taxon>
        <taxon>Dissoconiaceae</taxon>
        <taxon>Dissoconium</taxon>
    </lineage>
</organism>
<dbReference type="GeneID" id="54358297"/>
<dbReference type="AlphaFoldDB" id="A0A6J3M7K4"/>
<dbReference type="PANTHER" id="PTHR34365">
    <property type="entry name" value="ENOLASE (DUF1399)"/>
    <property type="match status" value="1"/>
</dbReference>
<name>A0A6J3M7K4_9PEZI</name>
<reference evidence="2" key="2">
    <citation type="submission" date="2020-04" db="EMBL/GenBank/DDBJ databases">
        <authorList>
            <consortium name="NCBI Genome Project"/>
        </authorList>
    </citation>
    <scope>NUCLEOTIDE SEQUENCE</scope>
    <source>
        <strain evidence="2">CBS 342.82</strain>
    </source>
</reference>
<keyword evidence="1" id="KW-1185">Reference proteome</keyword>